<dbReference type="EMBL" id="JAPTSV010000010">
    <property type="protein sequence ID" value="KAJ1523298.1"/>
    <property type="molecule type" value="Genomic_DNA"/>
</dbReference>
<reference evidence="1" key="1">
    <citation type="submission" date="2022-12" db="EMBL/GenBank/DDBJ databases">
        <title>Chromosome-level genome assembly of the bean flower thrips Megalurothrips usitatus.</title>
        <authorList>
            <person name="Ma L."/>
            <person name="Liu Q."/>
            <person name="Li H."/>
            <person name="Cai W."/>
        </authorList>
    </citation>
    <scope>NUCLEOTIDE SEQUENCE</scope>
    <source>
        <strain evidence="1">Cailab_2022a</strain>
    </source>
</reference>
<dbReference type="AlphaFoldDB" id="A0AAV7XF07"/>
<proteinExistence type="predicted"/>
<keyword evidence="2" id="KW-1185">Reference proteome</keyword>
<evidence type="ECO:0000313" key="1">
    <source>
        <dbReference type="EMBL" id="KAJ1523298.1"/>
    </source>
</evidence>
<comment type="caution">
    <text evidence="1">The sequence shown here is derived from an EMBL/GenBank/DDBJ whole genome shotgun (WGS) entry which is preliminary data.</text>
</comment>
<dbReference type="InterPro" id="IPR032675">
    <property type="entry name" value="LRR_dom_sf"/>
</dbReference>
<organism evidence="1 2">
    <name type="scientific">Megalurothrips usitatus</name>
    <name type="common">bean blossom thrips</name>
    <dbReference type="NCBI Taxonomy" id="439358"/>
    <lineage>
        <taxon>Eukaryota</taxon>
        <taxon>Metazoa</taxon>
        <taxon>Ecdysozoa</taxon>
        <taxon>Arthropoda</taxon>
        <taxon>Hexapoda</taxon>
        <taxon>Insecta</taxon>
        <taxon>Pterygota</taxon>
        <taxon>Neoptera</taxon>
        <taxon>Paraneoptera</taxon>
        <taxon>Thysanoptera</taxon>
        <taxon>Terebrantia</taxon>
        <taxon>Thripoidea</taxon>
        <taxon>Thripidae</taxon>
        <taxon>Megalurothrips</taxon>
    </lineage>
</organism>
<sequence>MKIMPPLLPVQSLYKTCLLVIFNNLHCLVRQNPDSVESLRALFQSSFHRGIRQNLLDIATKHSSSSNVFTLLDLLRVLLDKSIKRLDLSARDENAILQADQCARLFEYLDQYEGVGLQELVVKVRLSNSYRGGFESVSPGNFSLHRVLCHGLAASLHTLVLHSVCDNETLHLLGRHAVHLSHLDVSSSWLVDDRGLHQLLLQNPEGCYFDSDAFDSVEAIFTSMWAISHTFSEPRIGVNLCCSSLKEVRIQDTNTSEIGVALLLLFVPNLRSLGGFIYYRSAGEAIISLLRQSQNTLKLSLTELWDTHMPALKASVLSHALPNLSSLYTRATWLPTLNVFPRLYSLTIDFDFIDFSLSLERFLRVVPQMLKKLVLVDQVHAVDLAMIGELCPGLEEVSAKLDGTWGSGSKQKPFALLPSLHTCRVRILNQETFRSLLVHTQKLRVLEVVMESKPFDEEKLDDEVISSALLERILPPQLTRLNITVSNSWCNLSFLSVYLLAQGCPQLKLLGDLNLWRVQRRQLVELTQEILARNWDLQLMFRGELYPTTAWRKVTDI</sequence>
<evidence type="ECO:0000313" key="2">
    <source>
        <dbReference type="Proteomes" id="UP001075354"/>
    </source>
</evidence>
<dbReference type="Proteomes" id="UP001075354">
    <property type="component" value="Chromosome 10"/>
</dbReference>
<accession>A0AAV7XF07</accession>
<gene>
    <name evidence="1" type="ORF">ONE63_001177</name>
</gene>
<name>A0AAV7XF07_9NEOP</name>
<dbReference type="Gene3D" id="3.80.10.10">
    <property type="entry name" value="Ribonuclease Inhibitor"/>
    <property type="match status" value="1"/>
</dbReference>
<protein>
    <submittedName>
        <fullName evidence="1">Uncharacterized protein</fullName>
    </submittedName>
</protein>